<feature type="domain" description="RGS" evidence="5">
    <location>
        <begin position="428"/>
        <end position="567"/>
    </location>
</feature>
<feature type="region of interest" description="Disordered" evidence="3">
    <location>
        <begin position="591"/>
        <end position="672"/>
    </location>
</feature>
<dbReference type="Pfam" id="PF08628">
    <property type="entry name" value="Nexin_C"/>
    <property type="match status" value="1"/>
</dbReference>
<dbReference type="Pfam" id="PF02194">
    <property type="entry name" value="PXA"/>
    <property type="match status" value="1"/>
</dbReference>
<dbReference type="PROSITE" id="PS51207">
    <property type="entry name" value="PXA"/>
    <property type="match status" value="1"/>
</dbReference>
<dbReference type="InterPro" id="IPR001683">
    <property type="entry name" value="PX_dom"/>
</dbReference>
<dbReference type="CDD" id="cd06876">
    <property type="entry name" value="PX_MDM1p"/>
    <property type="match status" value="1"/>
</dbReference>
<feature type="transmembrane region" description="Helical" evidence="4">
    <location>
        <begin position="32"/>
        <end position="53"/>
    </location>
</feature>
<dbReference type="Gene3D" id="3.30.1520.10">
    <property type="entry name" value="Phox-like domain"/>
    <property type="match status" value="1"/>
</dbReference>
<dbReference type="InterPro" id="IPR016137">
    <property type="entry name" value="RGS"/>
</dbReference>
<feature type="compositionally biased region" description="Basic and acidic residues" evidence="3">
    <location>
        <begin position="651"/>
        <end position="665"/>
    </location>
</feature>
<feature type="compositionally biased region" description="Polar residues" evidence="3">
    <location>
        <begin position="786"/>
        <end position="799"/>
    </location>
</feature>
<dbReference type="InterPro" id="IPR013937">
    <property type="entry name" value="Sorting_nexin_C"/>
</dbReference>
<dbReference type="Pfam" id="PF00615">
    <property type="entry name" value="RGS"/>
    <property type="match status" value="1"/>
</dbReference>
<dbReference type="SMART" id="SM00313">
    <property type="entry name" value="PXA"/>
    <property type="match status" value="1"/>
</dbReference>
<dbReference type="SMART" id="SM00315">
    <property type="entry name" value="RGS"/>
    <property type="match status" value="1"/>
</dbReference>
<dbReference type="InterPro" id="IPR036871">
    <property type="entry name" value="PX_dom_sf"/>
</dbReference>
<reference evidence="8" key="1">
    <citation type="submission" date="2023-06" db="EMBL/GenBank/DDBJ databases">
        <title>Genome-scale phylogeny and comparative genomics of the fungal order Sordariales.</title>
        <authorList>
            <consortium name="Lawrence Berkeley National Laboratory"/>
            <person name="Hensen N."/>
            <person name="Bonometti L."/>
            <person name="Westerberg I."/>
            <person name="Brannstrom I.O."/>
            <person name="Guillou S."/>
            <person name="Cros-Aarteil S."/>
            <person name="Calhoun S."/>
            <person name="Haridas S."/>
            <person name="Kuo A."/>
            <person name="Mondo S."/>
            <person name="Pangilinan J."/>
            <person name="Riley R."/>
            <person name="Labutti K."/>
            <person name="Andreopoulos B."/>
            <person name="Lipzen A."/>
            <person name="Chen C."/>
            <person name="Yanf M."/>
            <person name="Daum C."/>
            <person name="Ng V."/>
            <person name="Clum A."/>
            <person name="Steindorff A."/>
            <person name="Ohm R."/>
            <person name="Martin F."/>
            <person name="Silar P."/>
            <person name="Natvig D."/>
            <person name="Lalanne C."/>
            <person name="Gautier V."/>
            <person name="Ament-Velasquez S.L."/>
            <person name="Kruys A."/>
            <person name="Hutchinson M.I."/>
            <person name="Powell A.J."/>
            <person name="Barry K."/>
            <person name="Miller A.N."/>
            <person name="Grigoriev I.V."/>
            <person name="Debuchy R."/>
            <person name="Gladieux P."/>
            <person name="Thoren M.H."/>
            <person name="Johannesson H."/>
        </authorList>
    </citation>
    <scope>NUCLEOTIDE SEQUENCE</scope>
    <source>
        <strain evidence="8">CBS 540.89</strain>
    </source>
</reference>
<dbReference type="Gene3D" id="1.10.167.10">
    <property type="entry name" value="Regulator of G-protein Signalling 4, domain 2"/>
    <property type="match status" value="1"/>
</dbReference>
<feature type="domain" description="PX" evidence="6">
    <location>
        <begin position="938"/>
        <end position="1056"/>
    </location>
</feature>
<feature type="domain" description="PXA" evidence="7">
    <location>
        <begin position="109"/>
        <end position="299"/>
    </location>
</feature>
<feature type="region of interest" description="Disordered" evidence="3">
    <location>
        <begin position="763"/>
        <end position="805"/>
    </location>
</feature>
<dbReference type="EMBL" id="JAUKTV010000003">
    <property type="protein sequence ID" value="KAK0742436.1"/>
    <property type="molecule type" value="Genomic_DNA"/>
</dbReference>
<protein>
    <submittedName>
        <fullName evidence="8">PXA domain-containing protein</fullName>
    </submittedName>
</protein>
<dbReference type="SUPFAM" id="SSF64268">
    <property type="entry name" value="PX domain"/>
    <property type="match status" value="1"/>
</dbReference>
<dbReference type="PANTHER" id="PTHR22775">
    <property type="entry name" value="SORTING NEXIN"/>
    <property type="match status" value="1"/>
</dbReference>
<dbReference type="PANTHER" id="PTHR22775:SF3">
    <property type="entry name" value="SORTING NEXIN-13"/>
    <property type="match status" value="1"/>
</dbReference>
<feature type="coiled-coil region" evidence="2">
    <location>
        <begin position="894"/>
        <end position="928"/>
    </location>
</feature>
<keyword evidence="4" id="KW-0472">Membrane</keyword>
<keyword evidence="2" id="KW-0175">Coiled coil</keyword>
<keyword evidence="4" id="KW-0812">Transmembrane</keyword>
<comment type="caution">
    <text evidence="8">The sequence shown here is derived from an EMBL/GenBank/DDBJ whole genome shotgun (WGS) entry which is preliminary data.</text>
</comment>
<dbReference type="Pfam" id="PF00787">
    <property type="entry name" value="PX"/>
    <property type="match status" value="1"/>
</dbReference>
<evidence type="ECO:0000313" key="8">
    <source>
        <dbReference type="EMBL" id="KAK0742436.1"/>
    </source>
</evidence>
<evidence type="ECO:0000259" key="6">
    <source>
        <dbReference type="PROSITE" id="PS50195"/>
    </source>
</evidence>
<evidence type="ECO:0000259" key="5">
    <source>
        <dbReference type="PROSITE" id="PS50132"/>
    </source>
</evidence>
<evidence type="ECO:0000313" key="9">
    <source>
        <dbReference type="Proteomes" id="UP001172159"/>
    </source>
</evidence>
<evidence type="ECO:0000259" key="7">
    <source>
        <dbReference type="PROSITE" id="PS51207"/>
    </source>
</evidence>
<dbReference type="PROSITE" id="PS50132">
    <property type="entry name" value="RGS"/>
    <property type="match status" value="1"/>
</dbReference>
<evidence type="ECO:0000256" key="2">
    <source>
        <dbReference type="SAM" id="Coils"/>
    </source>
</evidence>
<comment type="similarity">
    <text evidence="1">Belongs to the sorting nexin family.</text>
</comment>
<keyword evidence="4" id="KW-1133">Transmembrane helix</keyword>
<name>A0AA40ENA1_9PEZI</name>
<accession>A0AA40ENA1</accession>
<dbReference type="Proteomes" id="UP001172159">
    <property type="component" value="Unassembled WGS sequence"/>
</dbReference>
<dbReference type="PROSITE" id="PS50195">
    <property type="entry name" value="PX"/>
    <property type="match status" value="1"/>
</dbReference>
<dbReference type="InterPro" id="IPR036305">
    <property type="entry name" value="RGS_sf"/>
</dbReference>
<dbReference type="SUPFAM" id="SSF48097">
    <property type="entry name" value="Regulator of G-protein signaling, RGS"/>
    <property type="match status" value="1"/>
</dbReference>
<dbReference type="InterPro" id="IPR044926">
    <property type="entry name" value="RGS_subdomain_2"/>
</dbReference>
<evidence type="ECO:0000256" key="1">
    <source>
        <dbReference type="ARBA" id="ARBA00010883"/>
    </source>
</evidence>
<sequence length="1304" mass="144243">MALQGRDIALAGIASFIAWGYAVNWFPALRWAGYAFVSGVLLALAALLALTLLTSRGGGAATRYRKLRNNIITSRPNGALFVGPEAWRREVAALRQRQTYSKLSLCPESPKVSAALDEVLGYVIRDFIRVWYASISKNPVFENEVDGAIRGALLRVRDRFRAVDLAEVLTTRLVPILTAHFRDFAEAEKSVRGRKLNRSVTETEELDLAIASKYKEGKLHPAASLAFSDTKTAQQDYLRGLMARVLPMVLSGKKLLGSRAVGIVVREMTACAVLFPVMQMLADPDTWNQLMENYGRSMLQDRSTVRKLRAALDQHASPAPKAGKPVAFPRLLPSDSERRFEKFIRAIRKLSNLSDARRFRSEVASQLKRDSQQENVDQVYMRRLEMGKRLLDQKVHHLATPGDRRALPQGSNPALATVPSVSKLENASLTDLLRDPSGLSYFMEYMDRQRLMPLVQFWLVVDGFRNPLEDDGLEGEQLPLQLPPWTESDRLDLAQIDAAYLSRPELKVPDSSKRIISDFLKAGRRATPEQYYRARREILRAQSAVLEEMRVKHFQNFRKSEIFYKALAAEEASRRTTASVPVSTPALPRAASYTASSSKPHPVSRLAPRLQTNNNNPQNNRRAGSATDLRAMSMSSNGGNDPGPLMTSVPDLRDFHRSGSVDEGRGPSYSPNPLFDDEVGGTGDNDPMADSIASIDQDNGSGNNMPDTKVVQAMERALNNILEDSQQTPLKVEELRNGLFGDEDPDTGSMDGGLFGTSSATIAAGKQRAPSDDRSTTHRGSLDLPTRSSRGSLDTTQNPKTEKPSLASLGLVSAASRIGVFVDDDLFGDENRFLSDEPSDIDEAKDSEDDIAAVHLAAPGDLGLAEAITTLTNEIDKLVTQEAVVDSLLRKAELTNNTAELRILRKSKASLQRELRRKELQRRQYVIQESDNSLYGRSTVRILKDIEVGRDEEGKEFAVYAVEVSRNAGEKMPAAKWIVKRRYSEFLELHQKLRGQYPSVRGLEFPRRRMVMKLEQGFLQKRRAGLERYLGELLLLPEVCRSRDLRAFLSQNTIGEGGSGGENGGRKDMISRLYDSVADGMEDILGSIPVLDQLSLAGQNLIAAATSQLSQLPLADEASVSGTGVVLNAAEAEAELNAFENGSGTTGGGRELEPFVKPICDVFLEVFELNRGNNWLRGRAVVVVLHQLLGGTIERKLRDNVKMLVGEEQVLRYVQMVKMAMWPGPAGEMARDKKARTGQERQKTRTEASLMLATLVPDLAGSVVGRLNAQAASRRIFATLNNSRLNAHLAFTFLDEIIDILFES</sequence>
<proteinExistence type="inferred from homology"/>
<dbReference type="CDD" id="cd08729">
    <property type="entry name" value="RGS_PX"/>
    <property type="match status" value="1"/>
</dbReference>
<organism evidence="8 9">
    <name type="scientific">Apiosordaria backusii</name>
    <dbReference type="NCBI Taxonomy" id="314023"/>
    <lineage>
        <taxon>Eukaryota</taxon>
        <taxon>Fungi</taxon>
        <taxon>Dikarya</taxon>
        <taxon>Ascomycota</taxon>
        <taxon>Pezizomycotina</taxon>
        <taxon>Sordariomycetes</taxon>
        <taxon>Sordariomycetidae</taxon>
        <taxon>Sordariales</taxon>
        <taxon>Lasiosphaeriaceae</taxon>
        <taxon>Apiosordaria</taxon>
    </lineage>
</organism>
<dbReference type="SMART" id="SM00312">
    <property type="entry name" value="PX"/>
    <property type="match status" value="1"/>
</dbReference>
<keyword evidence="9" id="KW-1185">Reference proteome</keyword>
<gene>
    <name evidence="8" type="ORF">B0T21DRAFT_130623</name>
</gene>
<evidence type="ECO:0000256" key="4">
    <source>
        <dbReference type="SAM" id="Phobius"/>
    </source>
</evidence>
<feature type="transmembrane region" description="Helical" evidence="4">
    <location>
        <begin position="7"/>
        <end position="26"/>
    </location>
</feature>
<dbReference type="InterPro" id="IPR003114">
    <property type="entry name" value="Phox_assoc"/>
</dbReference>
<dbReference type="GO" id="GO:0035091">
    <property type="term" value="F:phosphatidylinositol binding"/>
    <property type="evidence" value="ECO:0007669"/>
    <property type="project" value="InterPro"/>
</dbReference>
<evidence type="ECO:0000256" key="3">
    <source>
        <dbReference type="SAM" id="MobiDB-lite"/>
    </source>
</evidence>